<name>A0ABW5T0I0_9BACI</name>
<gene>
    <name evidence="2" type="ORF">ACFSUB_08430</name>
</gene>
<reference evidence="3" key="1">
    <citation type="journal article" date="2019" name="Int. J. Syst. Evol. Microbiol.">
        <title>The Global Catalogue of Microorganisms (GCM) 10K type strain sequencing project: providing services to taxonomists for standard genome sequencing and annotation.</title>
        <authorList>
            <consortium name="The Broad Institute Genomics Platform"/>
            <consortium name="The Broad Institute Genome Sequencing Center for Infectious Disease"/>
            <person name="Wu L."/>
            <person name="Ma J."/>
        </authorList>
    </citation>
    <scope>NUCLEOTIDE SEQUENCE [LARGE SCALE GENOMIC DNA]</scope>
    <source>
        <strain evidence="3">KCTC 33792</strain>
    </source>
</reference>
<accession>A0ABW5T0I0</accession>
<sequence length="87" mass="10712">MIQVQIDEAEAKELYLQKLNERMKELEAETAYWDAKELKRQTCMSWNTIQDQFFYHPNFPKYKVGQKWYFPAKETKEFLLWWIRGKG</sequence>
<evidence type="ECO:0000313" key="2">
    <source>
        <dbReference type="EMBL" id="MFD2705492.1"/>
    </source>
</evidence>
<comment type="caution">
    <text evidence="2">The sequence shown here is derived from an EMBL/GenBank/DDBJ whole genome shotgun (WGS) entry which is preliminary data.</text>
</comment>
<organism evidence="2 3">
    <name type="scientific">Salibacterium lacus</name>
    <dbReference type="NCBI Taxonomy" id="1898109"/>
    <lineage>
        <taxon>Bacteria</taxon>
        <taxon>Bacillati</taxon>
        <taxon>Bacillota</taxon>
        <taxon>Bacilli</taxon>
        <taxon>Bacillales</taxon>
        <taxon>Bacillaceae</taxon>
    </lineage>
</organism>
<keyword evidence="1" id="KW-0175">Coiled coil</keyword>
<protein>
    <submittedName>
        <fullName evidence="2">Group-specific protein</fullName>
    </submittedName>
</protein>
<dbReference type="Proteomes" id="UP001597520">
    <property type="component" value="Unassembled WGS sequence"/>
</dbReference>
<evidence type="ECO:0000313" key="3">
    <source>
        <dbReference type="Proteomes" id="UP001597520"/>
    </source>
</evidence>
<proteinExistence type="predicted"/>
<keyword evidence="3" id="KW-1185">Reference proteome</keyword>
<feature type="coiled-coil region" evidence="1">
    <location>
        <begin position="9"/>
        <end position="36"/>
    </location>
</feature>
<dbReference type="RefSeq" id="WP_380712733.1">
    <property type="nucleotide sequence ID" value="NZ_JBHUML010000002.1"/>
</dbReference>
<dbReference type="EMBL" id="JBHUML010000002">
    <property type="protein sequence ID" value="MFD2705492.1"/>
    <property type="molecule type" value="Genomic_DNA"/>
</dbReference>
<evidence type="ECO:0000256" key="1">
    <source>
        <dbReference type="SAM" id="Coils"/>
    </source>
</evidence>